<dbReference type="KEGG" id="tot:TOT_020000315"/>
<feature type="region of interest" description="Disordered" evidence="6">
    <location>
        <begin position="275"/>
        <end position="301"/>
    </location>
</feature>
<dbReference type="OMA" id="GMPYPKQ"/>
<dbReference type="STRING" id="869250.J4C825"/>
<dbReference type="GO" id="GO:0003676">
    <property type="term" value="F:nucleic acid binding"/>
    <property type="evidence" value="ECO:0007669"/>
    <property type="project" value="InterPro"/>
</dbReference>
<dbReference type="PANTHER" id="PTHR47959:SF24">
    <property type="entry name" value="ATP-DEPENDENT RNA HELICASE"/>
    <property type="match status" value="1"/>
</dbReference>
<feature type="domain" description="Helicase ATP-binding" evidence="7">
    <location>
        <begin position="105"/>
        <end position="282"/>
    </location>
</feature>
<evidence type="ECO:0000256" key="1">
    <source>
        <dbReference type="ARBA" id="ARBA00022741"/>
    </source>
</evidence>
<dbReference type="GO" id="GO:0016787">
    <property type="term" value="F:hydrolase activity"/>
    <property type="evidence" value="ECO:0007669"/>
    <property type="project" value="UniProtKB-KW"/>
</dbReference>
<evidence type="ECO:0000256" key="4">
    <source>
        <dbReference type="ARBA" id="ARBA00022840"/>
    </source>
</evidence>
<dbReference type="InterPro" id="IPR027417">
    <property type="entry name" value="P-loop_NTPase"/>
</dbReference>
<dbReference type="Gene3D" id="3.40.50.300">
    <property type="entry name" value="P-loop containing nucleotide triphosphate hydrolases"/>
    <property type="match status" value="2"/>
</dbReference>
<evidence type="ECO:0000259" key="7">
    <source>
        <dbReference type="PROSITE" id="PS51192"/>
    </source>
</evidence>
<dbReference type="SMART" id="SM00490">
    <property type="entry name" value="HELICc"/>
    <property type="match status" value="1"/>
</dbReference>
<dbReference type="InterPro" id="IPR011545">
    <property type="entry name" value="DEAD/DEAH_box_helicase_dom"/>
</dbReference>
<feature type="domain" description="Helicase C-terminal" evidence="8">
    <location>
        <begin position="383"/>
        <end position="526"/>
    </location>
</feature>
<dbReference type="eggNOG" id="KOG0340">
    <property type="taxonomic scope" value="Eukaryota"/>
</dbReference>
<dbReference type="OrthoDB" id="10261904at2759"/>
<dbReference type="RefSeq" id="XP_009690349.1">
    <property type="nucleotide sequence ID" value="XM_009692054.1"/>
</dbReference>
<keyword evidence="2" id="KW-0378">Hydrolase</keyword>
<dbReference type="AlphaFoldDB" id="J4C825"/>
<accession>J4C825</accession>
<feature type="region of interest" description="Disordered" evidence="6">
    <location>
        <begin position="357"/>
        <end position="382"/>
    </location>
</feature>
<name>J4C825_THEOR</name>
<dbReference type="GO" id="GO:0005829">
    <property type="term" value="C:cytosol"/>
    <property type="evidence" value="ECO:0007669"/>
    <property type="project" value="TreeGrafter"/>
</dbReference>
<organism evidence="10 11">
    <name type="scientific">Theileria orientalis strain Shintoku</name>
    <dbReference type="NCBI Taxonomy" id="869250"/>
    <lineage>
        <taxon>Eukaryota</taxon>
        <taxon>Sar</taxon>
        <taxon>Alveolata</taxon>
        <taxon>Apicomplexa</taxon>
        <taxon>Aconoidasida</taxon>
        <taxon>Piroplasmida</taxon>
        <taxon>Theileriidae</taxon>
        <taxon>Theileria</taxon>
    </lineage>
</organism>
<dbReference type="GeneID" id="20714477"/>
<feature type="domain" description="DEAD-box RNA helicase Q" evidence="9">
    <location>
        <begin position="74"/>
        <end position="102"/>
    </location>
</feature>
<dbReference type="Pfam" id="PF00270">
    <property type="entry name" value="DEAD"/>
    <property type="match status" value="1"/>
</dbReference>
<dbReference type="EMBL" id="AP011947">
    <property type="protein sequence ID" value="BAM40048.1"/>
    <property type="molecule type" value="Genomic_DNA"/>
</dbReference>
<protein>
    <submittedName>
        <fullName evidence="10">ATP-dependent RNA helicase</fullName>
    </submittedName>
</protein>
<dbReference type="PROSITE" id="PS51194">
    <property type="entry name" value="HELICASE_CTER"/>
    <property type="match status" value="1"/>
</dbReference>
<evidence type="ECO:0000256" key="3">
    <source>
        <dbReference type="ARBA" id="ARBA00022806"/>
    </source>
</evidence>
<keyword evidence="11" id="KW-1185">Reference proteome</keyword>
<dbReference type="GO" id="GO:0005524">
    <property type="term" value="F:ATP binding"/>
    <property type="evidence" value="ECO:0007669"/>
    <property type="project" value="UniProtKB-KW"/>
</dbReference>
<dbReference type="PROSITE" id="PS51195">
    <property type="entry name" value="Q_MOTIF"/>
    <property type="match status" value="1"/>
</dbReference>
<dbReference type="SMART" id="SM00487">
    <property type="entry name" value="DEXDc"/>
    <property type="match status" value="1"/>
</dbReference>
<evidence type="ECO:0000256" key="5">
    <source>
        <dbReference type="PROSITE-ProRule" id="PRU00552"/>
    </source>
</evidence>
<keyword evidence="3 10" id="KW-0347">Helicase</keyword>
<evidence type="ECO:0000259" key="9">
    <source>
        <dbReference type="PROSITE" id="PS51195"/>
    </source>
</evidence>
<dbReference type="InterPro" id="IPR014014">
    <property type="entry name" value="RNA_helicase_DEAD_Q_motif"/>
</dbReference>
<proteinExistence type="predicted"/>
<dbReference type="InterPro" id="IPR050079">
    <property type="entry name" value="DEAD_box_RNA_helicase"/>
</dbReference>
<keyword evidence="4" id="KW-0067">ATP-binding</keyword>
<dbReference type="CDD" id="cd18787">
    <property type="entry name" value="SF2_C_DEAD"/>
    <property type="match status" value="1"/>
</dbReference>
<feature type="short sequence motif" description="Q motif" evidence="5">
    <location>
        <begin position="74"/>
        <end position="102"/>
    </location>
</feature>
<evidence type="ECO:0000259" key="8">
    <source>
        <dbReference type="PROSITE" id="PS51194"/>
    </source>
</evidence>
<keyword evidence="1" id="KW-0547">Nucleotide-binding</keyword>
<dbReference type="VEuPathDB" id="PiroplasmaDB:TOT_020000315"/>
<evidence type="ECO:0000256" key="6">
    <source>
        <dbReference type="SAM" id="MobiDB-lite"/>
    </source>
</evidence>
<dbReference type="PROSITE" id="PS51192">
    <property type="entry name" value="HELICASE_ATP_BIND_1"/>
    <property type="match status" value="1"/>
</dbReference>
<evidence type="ECO:0000313" key="11">
    <source>
        <dbReference type="Proteomes" id="UP000003786"/>
    </source>
</evidence>
<dbReference type="PANTHER" id="PTHR47959">
    <property type="entry name" value="ATP-DEPENDENT RNA HELICASE RHLE-RELATED"/>
    <property type="match status" value="1"/>
</dbReference>
<dbReference type="SUPFAM" id="SSF52540">
    <property type="entry name" value="P-loop containing nucleoside triphosphate hydrolases"/>
    <property type="match status" value="1"/>
</dbReference>
<dbReference type="Proteomes" id="UP000003786">
    <property type="component" value="Chromosome 2"/>
</dbReference>
<sequence length="553" mass="62117">MDSEAQIAESMPELNNDAIESANSIISSKWSIEPIESRTFKLFSKSKRKSLSHKSCNNEGVKTHENIVKRRKRCTFESLGVPNWLIEISESLQIKKPTRIQELCLPSAFAGRNLIGCSETGSGKTICFCWPILVALAKNPYGVFSLILTPTRELALQIEDQFRVFGSNLNVNIMSCVGGYDIIKQATEMERRPHVVVATPGRLAYQVSIPERNLAKIFANVKYLVLDECDRLLDKNFEENLGVILKCVPSSAEGRITFMFSATITPSIQYMTTSLRSKKESSGSSGKDASDPNEDGGCEGEEKHSKFELFDATESNCNKLQNNIKHEYIFLPQHVHMTYLVHVLNKIYNIDTSADGSYSNDVDSKANHKKISSNSRKGVKETGAVNGGSTVDKKGIIFVSTKKRCDLVYLTLEQLKFKVTCINSNMKQIKRNDNLSKFRSGHSNVLVATDLVSRGIDVPEVEFIINLDFPSTVFDYIHRIGRTGRAGRSGTAISFIDEYDRDKVKNVEESTNIRLEKYQINDKEAVKMLNKVTVATQRAYLFLQQNESNRNPR</sequence>
<evidence type="ECO:0000256" key="2">
    <source>
        <dbReference type="ARBA" id="ARBA00022801"/>
    </source>
</evidence>
<dbReference type="Pfam" id="PF00271">
    <property type="entry name" value="Helicase_C"/>
    <property type="match status" value="1"/>
</dbReference>
<evidence type="ECO:0000313" key="10">
    <source>
        <dbReference type="EMBL" id="BAM40048.1"/>
    </source>
</evidence>
<gene>
    <name evidence="10" type="ORF">TOT_020000315</name>
</gene>
<dbReference type="InterPro" id="IPR014001">
    <property type="entry name" value="Helicase_ATP-bd"/>
</dbReference>
<dbReference type="InterPro" id="IPR001650">
    <property type="entry name" value="Helicase_C-like"/>
</dbReference>
<dbReference type="GO" id="GO:0003724">
    <property type="term" value="F:RNA helicase activity"/>
    <property type="evidence" value="ECO:0007669"/>
    <property type="project" value="InterPro"/>
</dbReference>
<reference evidence="10 11" key="1">
    <citation type="journal article" date="2012" name="MBio">
        <title>Comparative genome analysis of three eukaryotic parasites with differing abilities to transform leukocytes reveals key mediators of Theileria-induced leukocyte transformation.</title>
        <authorList>
            <person name="Hayashida K."/>
            <person name="Hara Y."/>
            <person name="Abe T."/>
            <person name="Yamasaki C."/>
            <person name="Toyoda A."/>
            <person name="Kosuge T."/>
            <person name="Suzuki Y."/>
            <person name="Sato Y."/>
            <person name="Kawashima S."/>
            <person name="Katayama T."/>
            <person name="Wakaguri H."/>
            <person name="Inoue N."/>
            <person name="Homma K."/>
            <person name="Tada-Umezaki M."/>
            <person name="Yagi Y."/>
            <person name="Fujii Y."/>
            <person name="Habara T."/>
            <person name="Kanehisa M."/>
            <person name="Watanabe H."/>
            <person name="Ito K."/>
            <person name="Gojobori T."/>
            <person name="Sugawara H."/>
            <person name="Imanishi T."/>
            <person name="Weir W."/>
            <person name="Gardner M."/>
            <person name="Pain A."/>
            <person name="Shiels B."/>
            <person name="Hattori M."/>
            <person name="Nene V."/>
            <person name="Sugimoto C."/>
        </authorList>
    </citation>
    <scope>NUCLEOTIDE SEQUENCE [LARGE SCALE GENOMIC DNA]</scope>
    <source>
        <strain evidence="10 11">Shintoku</strain>
    </source>
</reference>